<reference evidence="1 2" key="1">
    <citation type="submission" date="2019-06" db="EMBL/GenBank/DDBJ databases">
        <title>Genome sequence of Litorilinea aerophila BAA-2444.</title>
        <authorList>
            <person name="Maclea K.S."/>
            <person name="Maurais E.G."/>
            <person name="Iannazzi L.C."/>
        </authorList>
    </citation>
    <scope>NUCLEOTIDE SEQUENCE [LARGE SCALE GENOMIC DNA]</scope>
    <source>
        <strain evidence="1 2">ATCC BAA-2444</strain>
    </source>
</reference>
<keyword evidence="2" id="KW-1185">Reference proteome</keyword>
<dbReference type="OrthoDB" id="9827747at2"/>
<gene>
    <name evidence="1" type="ORF">FKZ61_17950</name>
</gene>
<proteinExistence type="predicted"/>
<sequence>MQDTAGIYEFVGIGEMAETLTHMLSLNLKQGMQSGGRQRADLGRVEQLVLQQARDYLSKVREGFMLSVRATQVTHPRELRYLLERVLTDWSQLSQELGLDTGAAGEESASSQAGAGLGMPTADHVLHVERVRYQLLAFGMAAVAMGYLPRLPAQQITFPHSYSDPPTYADIPVPSTPGEMLWRIEELEQMLWRLMSADMQELVQRQYGPLRRTYGFFEASAWLSQQEAERFGIKPQRRHVALL</sequence>
<dbReference type="Proteomes" id="UP000317371">
    <property type="component" value="Unassembled WGS sequence"/>
</dbReference>
<name>A0A540VBH2_9CHLR</name>
<organism evidence="1 2">
    <name type="scientific">Litorilinea aerophila</name>
    <dbReference type="NCBI Taxonomy" id="1204385"/>
    <lineage>
        <taxon>Bacteria</taxon>
        <taxon>Bacillati</taxon>
        <taxon>Chloroflexota</taxon>
        <taxon>Caldilineae</taxon>
        <taxon>Caldilineales</taxon>
        <taxon>Caldilineaceae</taxon>
        <taxon>Litorilinea</taxon>
    </lineage>
</organism>
<accession>A0A540VBH2</accession>
<comment type="caution">
    <text evidence="1">The sequence shown here is derived from an EMBL/GenBank/DDBJ whole genome shotgun (WGS) entry which is preliminary data.</text>
</comment>
<evidence type="ECO:0000313" key="1">
    <source>
        <dbReference type="EMBL" id="TQE94114.1"/>
    </source>
</evidence>
<dbReference type="RefSeq" id="WP_141611542.1">
    <property type="nucleotide sequence ID" value="NZ_VIGC02000027.1"/>
</dbReference>
<evidence type="ECO:0000313" key="2">
    <source>
        <dbReference type="Proteomes" id="UP000317371"/>
    </source>
</evidence>
<protein>
    <submittedName>
        <fullName evidence="1">Uncharacterized protein</fullName>
    </submittedName>
</protein>
<dbReference type="AlphaFoldDB" id="A0A540VBH2"/>
<dbReference type="InParanoid" id="A0A540VBH2"/>
<dbReference type="EMBL" id="VIGC01000027">
    <property type="protein sequence ID" value="TQE94114.1"/>
    <property type="molecule type" value="Genomic_DNA"/>
</dbReference>